<feature type="compositionally biased region" description="Polar residues" evidence="1">
    <location>
        <begin position="1"/>
        <end position="21"/>
    </location>
</feature>
<feature type="region of interest" description="Disordered" evidence="1">
    <location>
        <begin position="1"/>
        <end position="23"/>
    </location>
</feature>
<feature type="region of interest" description="Disordered" evidence="1">
    <location>
        <begin position="37"/>
        <end position="56"/>
    </location>
</feature>
<proteinExistence type="predicted"/>
<name>A0AAW2IC88_9NEOP</name>
<evidence type="ECO:0000313" key="2">
    <source>
        <dbReference type="EMBL" id="KAL0279556.1"/>
    </source>
</evidence>
<feature type="region of interest" description="Disordered" evidence="1">
    <location>
        <begin position="66"/>
        <end position="132"/>
    </location>
</feature>
<reference evidence="2" key="1">
    <citation type="journal article" date="2024" name="Gigascience">
        <title>Chromosome-level genome of the poultry shaft louse Menopon gallinae provides insight into the host-switching and adaptive evolution of parasitic lice.</title>
        <authorList>
            <person name="Xu Y."/>
            <person name="Ma L."/>
            <person name="Liu S."/>
            <person name="Liang Y."/>
            <person name="Liu Q."/>
            <person name="He Z."/>
            <person name="Tian L."/>
            <person name="Duan Y."/>
            <person name="Cai W."/>
            <person name="Li H."/>
            <person name="Song F."/>
        </authorList>
    </citation>
    <scope>NUCLEOTIDE SEQUENCE</scope>
    <source>
        <strain evidence="2">Cailab_2023a</strain>
    </source>
</reference>
<sequence>MWSSDQPPNYDETGSTWTSFERQPELQPRSIWRIYILTTPTDPPQQNLPKWRAAVTTSRRSKDTIWCARRQYPHRKNSTAAAASNSSRSRDQSSTSSKRRGRSNTNREKELPLLARGSLGGGKPTTNKQSPVYLKSLDRRCETINTEVAEDVHRDSFPFVAVAPLTVRSLLLEIIPGRRTYPFQQTHSSINPSSDWTNHNLI</sequence>
<dbReference type="AlphaFoldDB" id="A0AAW2IC88"/>
<feature type="compositionally biased region" description="Polar residues" evidence="1">
    <location>
        <begin position="38"/>
        <end position="48"/>
    </location>
</feature>
<organism evidence="2">
    <name type="scientific">Menopon gallinae</name>
    <name type="common">poultry shaft louse</name>
    <dbReference type="NCBI Taxonomy" id="328185"/>
    <lineage>
        <taxon>Eukaryota</taxon>
        <taxon>Metazoa</taxon>
        <taxon>Ecdysozoa</taxon>
        <taxon>Arthropoda</taxon>
        <taxon>Hexapoda</taxon>
        <taxon>Insecta</taxon>
        <taxon>Pterygota</taxon>
        <taxon>Neoptera</taxon>
        <taxon>Paraneoptera</taxon>
        <taxon>Psocodea</taxon>
        <taxon>Troctomorpha</taxon>
        <taxon>Phthiraptera</taxon>
        <taxon>Amblycera</taxon>
        <taxon>Menoponidae</taxon>
        <taxon>Menopon</taxon>
    </lineage>
</organism>
<comment type="caution">
    <text evidence="2">The sequence shown here is derived from an EMBL/GenBank/DDBJ whole genome shotgun (WGS) entry which is preliminary data.</text>
</comment>
<dbReference type="EMBL" id="JARGDH010000001">
    <property type="protein sequence ID" value="KAL0279556.1"/>
    <property type="molecule type" value="Genomic_DNA"/>
</dbReference>
<gene>
    <name evidence="2" type="ORF">PYX00_001088</name>
</gene>
<feature type="compositionally biased region" description="Low complexity" evidence="1">
    <location>
        <begin position="78"/>
        <end position="96"/>
    </location>
</feature>
<protein>
    <submittedName>
        <fullName evidence="2">Uncharacterized protein</fullName>
    </submittedName>
</protein>
<accession>A0AAW2IC88</accession>
<evidence type="ECO:0000256" key="1">
    <source>
        <dbReference type="SAM" id="MobiDB-lite"/>
    </source>
</evidence>